<evidence type="ECO:0000313" key="2">
    <source>
        <dbReference type="EMBL" id="KAG5917770.1"/>
    </source>
</evidence>
<dbReference type="PANTHER" id="PTHR35179:SF2">
    <property type="entry name" value="START DOMAIN-CONTAINING PROTEIN"/>
    <property type="match status" value="1"/>
</dbReference>
<feature type="compositionally biased region" description="Basic and acidic residues" evidence="1">
    <location>
        <begin position="436"/>
        <end position="446"/>
    </location>
</feature>
<feature type="region of interest" description="Disordered" evidence="1">
    <location>
        <begin position="436"/>
        <end position="493"/>
    </location>
</feature>
<dbReference type="Proteomes" id="UP000811619">
    <property type="component" value="Unassembled WGS sequence"/>
</dbReference>
<sequence length="509" mass="57449">MSFPKTMSNSRCPWRLERPSSPSSGQSTVSRPFEELPPAPLGKTLKRIWRAHLLSTDFREDEVHISECEVVSSYNWMEKPKGSIVVPGMPARWTPLPEPVELKEDCGTYYRDRNAAGYPKHPLEPAVQSILEIEADSTHSKSFGTVDIFGCASSLGNLLRFIRGTALPFRILVEVVGSTVHLVRRERSPFDTIPNVRGYGHTFPSAYTTWDTEVCGSSSHQRIIRYKLGGLGIFCRFEGDGYLAGDSHSSRPNSADHCLVADLSVSSREPSSDDADALTGDEPELKVSAAGNLIHQDLVFELKTRSIKRQCEENFFLEPQLPRLWLRQVPNLVLAYHSSGTFTDVRVMDVRSDVKKWENREATAVKKFVGLLQQIVEAARDGLEDGLRLEITYEEGANNICIREQEPGLPELLAPATLERWKTWLRKRDLSHFHWDDGHPDSRNSSDDEPDDDCSDFHCLSDVDPDDGYEKLDDYSDLHDPSDNEPDDGYEKLDYTACDDEYSYCGHCE</sequence>
<dbReference type="AlphaFoldDB" id="A0A8K0J251"/>
<reference evidence="2" key="1">
    <citation type="journal article" date="2020" name="bioRxiv">
        <title>Whole genome comparisons of ergot fungi reveals the divergence and evolution of species within the genus Claviceps are the result of varying mechanisms driving genome evolution and host range expansion.</title>
        <authorList>
            <person name="Wyka S.A."/>
            <person name="Mondo S.J."/>
            <person name="Liu M."/>
            <person name="Dettman J."/>
            <person name="Nalam V."/>
            <person name="Broders K.D."/>
        </authorList>
    </citation>
    <scope>NUCLEOTIDE SEQUENCE</scope>
    <source>
        <strain evidence="2">CCC 489</strain>
    </source>
</reference>
<dbReference type="EMBL" id="SRPY01000786">
    <property type="protein sequence ID" value="KAG5917770.1"/>
    <property type="molecule type" value="Genomic_DNA"/>
</dbReference>
<evidence type="ECO:0000313" key="3">
    <source>
        <dbReference type="Proteomes" id="UP000811619"/>
    </source>
</evidence>
<evidence type="ECO:0008006" key="4">
    <source>
        <dbReference type="Google" id="ProtNLM"/>
    </source>
</evidence>
<protein>
    <recommendedName>
        <fullName evidence="4">Geranylgeranyl pyrophosphate synthetase</fullName>
    </recommendedName>
</protein>
<feature type="region of interest" description="Disordered" evidence="1">
    <location>
        <begin position="1"/>
        <end position="36"/>
    </location>
</feature>
<evidence type="ECO:0000256" key="1">
    <source>
        <dbReference type="SAM" id="MobiDB-lite"/>
    </source>
</evidence>
<gene>
    <name evidence="2" type="ORF">E4U42_007120</name>
</gene>
<organism evidence="2 3">
    <name type="scientific">Claviceps africana</name>
    <dbReference type="NCBI Taxonomy" id="83212"/>
    <lineage>
        <taxon>Eukaryota</taxon>
        <taxon>Fungi</taxon>
        <taxon>Dikarya</taxon>
        <taxon>Ascomycota</taxon>
        <taxon>Pezizomycotina</taxon>
        <taxon>Sordariomycetes</taxon>
        <taxon>Hypocreomycetidae</taxon>
        <taxon>Hypocreales</taxon>
        <taxon>Clavicipitaceae</taxon>
        <taxon>Claviceps</taxon>
    </lineage>
</organism>
<dbReference type="PANTHER" id="PTHR35179">
    <property type="entry name" value="PROTEIN CBG02620"/>
    <property type="match status" value="1"/>
</dbReference>
<name>A0A8K0J251_9HYPO</name>
<accession>A0A8K0J251</accession>
<dbReference type="OrthoDB" id="5393654at2759"/>
<comment type="caution">
    <text evidence="2">The sequence shown here is derived from an EMBL/GenBank/DDBJ whole genome shotgun (WGS) entry which is preliminary data.</text>
</comment>
<proteinExistence type="predicted"/>
<feature type="compositionally biased region" description="Basic and acidic residues" evidence="1">
    <location>
        <begin position="468"/>
        <end position="482"/>
    </location>
</feature>
<feature type="compositionally biased region" description="Polar residues" evidence="1">
    <location>
        <begin position="1"/>
        <end position="11"/>
    </location>
</feature>
<feature type="compositionally biased region" description="Low complexity" evidence="1">
    <location>
        <begin position="19"/>
        <end position="31"/>
    </location>
</feature>
<keyword evidence="3" id="KW-1185">Reference proteome</keyword>